<dbReference type="FunFam" id="3.30.420.10:FF:000063">
    <property type="entry name" value="Retrovirus-related Pol polyprotein from transposon 297-like Protein"/>
    <property type="match status" value="1"/>
</dbReference>
<feature type="compositionally biased region" description="Polar residues" evidence="2">
    <location>
        <begin position="463"/>
        <end position="477"/>
    </location>
</feature>
<dbReference type="GO" id="GO:0015074">
    <property type="term" value="P:DNA integration"/>
    <property type="evidence" value="ECO:0007669"/>
    <property type="project" value="InterPro"/>
</dbReference>
<feature type="region of interest" description="Disordered" evidence="2">
    <location>
        <begin position="454"/>
        <end position="517"/>
    </location>
</feature>
<dbReference type="GO" id="GO:0003676">
    <property type="term" value="F:nucleic acid binding"/>
    <property type="evidence" value="ECO:0007669"/>
    <property type="project" value="InterPro"/>
</dbReference>
<gene>
    <name evidence="4" type="ORF">CM83_20060</name>
</gene>
<dbReference type="InterPro" id="IPR001584">
    <property type="entry name" value="Integrase_cat-core"/>
</dbReference>
<dbReference type="Gene3D" id="1.10.340.70">
    <property type="match status" value="1"/>
</dbReference>
<dbReference type="PROSITE" id="PS50994">
    <property type="entry name" value="INTEGRASE"/>
    <property type="match status" value="1"/>
</dbReference>
<organism evidence="4">
    <name type="scientific">Lygus hesperus</name>
    <name type="common">Western plant bug</name>
    <dbReference type="NCBI Taxonomy" id="30085"/>
    <lineage>
        <taxon>Eukaryota</taxon>
        <taxon>Metazoa</taxon>
        <taxon>Ecdysozoa</taxon>
        <taxon>Arthropoda</taxon>
        <taxon>Hexapoda</taxon>
        <taxon>Insecta</taxon>
        <taxon>Pterygota</taxon>
        <taxon>Neoptera</taxon>
        <taxon>Paraneoptera</taxon>
        <taxon>Hemiptera</taxon>
        <taxon>Heteroptera</taxon>
        <taxon>Panheteroptera</taxon>
        <taxon>Cimicomorpha</taxon>
        <taxon>Miridae</taxon>
        <taxon>Mirini</taxon>
        <taxon>Lygus</taxon>
    </lineage>
</organism>
<dbReference type="InterPro" id="IPR050951">
    <property type="entry name" value="Retrovirus_Pol_polyprotein"/>
</dbReference>
<evidence type="ECO:0000259" key="3">
    <source>
        <dbReference type="PROSITE" id="PS50994"/>
    </source>
</evidence>
<dbReference type="InterPro" id="IPR012337">
    <property type="entry name" value="RNaseH-like_sf"/>
</dbReference>
<evidence type="ECO:0000256" key="2">
    <source>
        <dbReference type="SAM" id="MobiDB-lite"/>
    </source>
</evidence>
<accession>A0A0A9YWE7</accession>
<dbReference type="EMBL" id="GBHO01006267">
    <property type="protein sequence ID" value="JAG37337.1"/>
    <property type="molecule type" value="Transcribed_RNA"/>
</dbReference>
<dbReference type="PANTHER" id="PTHR37984">
    <property type="entry name" value="PROTEIN CBG26694"/>
    <property type="match status" value="1"/>
</dbReference>
<dbReference type="PANTHER" id="PTHR37984:SF5">
    <property type="entry name" value="PROTEIN NYNRIN-LIKE"/>
    <property type="match status" value="1"/>
</dbReference>
<dbReference type="Gene3D" id="3.30.420.10">
    <property type="entry name" value="Ribonuclease H-like superfamily/Ribonuclease H"/>
    <property type="match status" value="1"/>
</dbReference>
<dbReference type="FunFam" id="1.10.340.70:FF:000003">
    <property type="entry name" value="Protein CBG25708"/>
    <property type="match status" value="1"/>
</dbReference>
<name>A0A0A9YWE7_LYGHE</name>
<sequence>LAIFGPKHGIPACAANRLQRWALIMSNYMYSVEWVKSKDNVADWLSRAPLSDSLQSDYSQDSSDDLQIHYVFDMNDQLPLDYARVLAETRKDPLLMQVISYLKFGWPSKVGSELEPYYRRKDELFVTKDIILWGYRVVVPASMHTQVLQELHSSHMGIVKIKAIARSYVWWPMLNDNIESQVKSCEACNLTKDNPPKKSLIPWEWPTNPWQRLHIDFLGPFQNRYYLVVIDSHSKWLETFPTTSMSAGVVISCLRQIFARFGLPEEIVSDNYSSFNSEEFKQFLQHNGIGLKHGAPFSPKSNGAAENAVRSVKRSLKCALAESASPNLNVTLNRFLLDYRNTPHCTTGVSPAQALMGRHLRTRLDLLRPPKTSAKVEQSQMSQIKNYKGTEVSDDIFKVGSSVWAHSFCKGPKWVAATVVEYLGPRRRRVFVPSLNLDWVRHLDQLRASESSVVPCGSEGYVDSTQSSQEGDTQMANDSHEASGATTESPGDLNRSPSAPPTPIVQSTTPTGVLDVRPTRIKKPLRRLIEEM</sequence>
<dbReference type="InterPro" id="IPR036397">
    <property type="entry name" value="RNaseH_sf"/>
</dbReference>
<proteinExistence type="predicted"/>
<reference evidence="4" key="2">
    <citation type="submission" date="2014-07" db="EMBL/GenBank/DDBJ databases">
        <authorList>
            <person name="Hull J."/>
        </authorList>
    </citation>
    <scope>NUCLEOTIDE SEQUENCE</scope>
</reference>
<dbReference type="Pfam" id="PF17921">
    <property type="entry name" value="Integrase_H2C2"/>
    <property type="match status" value="1"/>
</dbReference>
<feature type="domain" description="Integrase catalytic" evidence="3">
    <location>
        <begin position="205"/>
        <end position="359"/>
    </location>
</feature>
<dbReference type="Pfam" id="PF00665">
    <property type="entry name" value="rve"/>
    <property type="match status" value="1"/>
</dbReference>
<evidence type="ECO:0000313" key="4">
    <source>
        <dbReference type="EMBL" id="JAG37337.1"/>
    </source>
</evidence>
<dbReference type="AlphaFoldDB" id="A0A0A9YWE7"/>
<evidence type="ECO:0000256" key="1">
    <source>
        <dbReference type="ARBA" id="ARBA00012493"/>
    </source>
</evidence>
<protein>
    <recommendedName>
        <fullName evidence="1">RNA-directed DNA polymerase</fullName>
        <ecNumber evidence="1">2.7.7.49</ecNumber>
    </recommendedName>
</protein>
<dbReference type="GO" id="GO:0003964">
    <property type="term" value="F:RNA-directed DNA polymerase activity"/>
    <property type="evidence" value="ECO:0007669"/>
    <property type="project" value="UniProtKB-EC"/>
</dbReference>
<dbReference type="InterPro" id="IPR041588">
    <property type="entry name" value="Integrase_H2C2"/>
</dbReference>
<reference evidence="4" key="1">
    <citation type="journal article" date="2014" name="PLoS ONE">
        <title>Transcriptome-Based Identification of ABC Transporters in the Western Tarnished Plant Bug Lygus hesperus.</title>
        <authorList>
            <person name="Hull J.J."/>
            <person name="Chaney K."/>
            <person name="Geib S.M."/>
            <person name="Fabrick J.A."/>
            <person name="Brent C.S."/>
            <person name="Walsh D."/>
            <person name="Lavine L.C."/>
        </authorList>
    </citation>
    <scope>NUCLEOTIDE SEQUENCE</scope>
</reference>
<dbReference type="SUPFAM" id="SSF53098">
    <property type="entry name" value="Ribonuclease H-like"/>
    <property type="match status" value="1"/>
</dbReference>
<dbReference type="EC" id="2.7.7.49" evidence="1"/>
<feature type="non-terminal residue" evidence="4">
    <location>
        <position position="1"/>
    </location>
</feature>